<dbReference type="RefSeq" id="WP_179237477.1">
    <property type="nucleotide sequence ID" value="NZ_JACBNQ010000004.1"/>
</dbReference>
<dbReference type="Gene3D" id="3.40.50.720">
    <property type="entry name" value="NAD(P)-binding Rossmann-like Domain"/>
    <property type="match status" value="1"/>
</dbReference>
<dbReference type="InterPro" id="IPR051606">
    <property type="entry name" value="Polyketide_Oxido-like"/>
</dbReference>
<name>A0A974BIE1_SEDHY</name>
<dbReference type="EMBL" id="JACBNQ010000004">
    <property type="protein sequence ID" value="NYB73784.1"/>
    <property type="molecule type" value="Genomic_DNA"/>
</dbReference>
<dbReference type="PANTHER" id="PTHR43355">
    <property type="entry name" value="FLAVIN REDUCTASE (NADPH)"/>
    <property type="match status" value="1"/>
</dbReference>
<proteinExistence type="predicted"/>
<dbReference type="AlphaFoldDB" id="A0A974BIE1"/>
<dbReference type="GO" id="GO:0016646">
    <property type="term" value="F:oxidoreductase activity, acting on the CH-NH group of donors, NAD or NADP as acceptor"/>
    <property type="evidence" value="ECO:0007669"/>
    <property type="project" value="TreeGrafter"/>
</dbReference>
<feature type="domain" description="NAD(P)-binding" evidence="1">
    <location>
        <begin position="7"/>
        <end position="198"/>
    </location>
</feature>
<dbReference type="InterPro" id="IPR016040">
    <property type="entry name" value="NAD(P)-bd_dom"/>
</dbReference>
<evidence type="ECO:0000313" key="2">
    <source>
        <dbReference type="EMBL" id="NYB73784.1"/>
    </source>
</evidence>
<gene>
    <name evidence="2" type="ORF">HZF24_06470</name>
</gene>
<dbReference type="Proteomes" id="UP000611629">
    <property type="component" value="Unassembled WGS sequence"/>
</dbReference>
<accession>A0A974BIE1</accession>
<sequence length="211" mass="23870">MRIAIIGATGKSGSMILNEALRRNLDCTVIIRRPERLNAKVPYIQRDVFGITVGDIAPFDVIVSAFGNEDYNNRKQHIEVIEHYQTILKNSGKRLITVGAAGHLFTDKMRQIKFYDNNQSEEMREACIVLEQAYLTLKNNSIGFDWTYMAPAIVYSWKGERTGKYQTGLDIVLKNSKGKSVISYADYAAAMLDEIENPQYVNTIFTVANCE</sequence>
<dbReference type="SUPFAM" id="SSF51735">
    <property type="entry name" value="NAD(P)-binding Rossmann-fold domains"/>
    <property type="match status" value="1"/>
</dbReference>
<reference evidence="2" key="1">
    <citation type="submission" date="2020-07" db="EMBL/GenBank/DDBJ databases">
        <title>Genomic analysis of a strain of Sedimentibacter Hydroxybenzoicus DSM7310.</title>
        <authorList>
            <person name="Ma S."/>
        </authorList>
    </citation>
    <scope>NUCLEOTIDE SEQUENCE</scope>
    <source>
        <strain evidence="2">DSM 7310</strain>
    </source>
</reference>
<evidence type="ECO:0000259" key="1">
    <source>
        <dbReference type="Pfam" id="PF13460"/>
    </source>
</evidence>
<dbReference type="PANTHER" id="PTHR43355:SF2">
    <property type="entry name" value="FLAVIN REDUCTASE (NADPH)"/>
    <property type="match status" value="1"/>
</dbReference>
<dbReference type="InterPro" id="IPR036291">
    <property type="entry name" value="NAD(P)-bd_dom_sf"/>
</dbReference>
<evidence type="ECO:0000313" key="3">
    <source>
        <dbReference type="Proteomes" id="UP000611629"/>
    </source>
</evidence>
<dbReference type="Pfam" id="PF13460">
    <property type="entry name" value="NAD_binding_10"/>
    <property type="match status" value="1"/>
</dbReference>
<keyword evidence="3" id="KW-1185">Reference proteome</keyword>
<organism evidence="2 3">
    <name type="scientific">Sedimentibacter hydroxybenzoicus DSM 7310</name>
    <dbReference type="NCBI Taxonomy" id="1123245"/>
    <lineage>
        <taxon>Bacteria</taxon>
        <taxon>Bacillati</taxon>
        <taxon>Bacillota</taxon>
        <taxon>Tissierellia</taxon>
        <taxon>Sedimentibacter</taxon>
    </lineage>
</organism>
<comment type="caution">
    <text evidence="2">The sequence shown here is derived from an EMBL/GenBank/DDBJ whole genome shotgun (WGS) entry which is preliminary data.</text>
</comment>
<protein>
    <submittedName>
        <fullName evidence="2">NAD(P)H-binding protein</fullName>
    </submittedName>
</protein>